<accession>A0A0U5B7S2</accession>
<dbReference type="GO" id="GO:0016829">
    <property type="term" value="F:lyase activity"/>
    <property type="evidence" value="ECO:0007669"/>
    <property type="project" value="UniProtKB-KW"/>
</dbReference>
<dbReference type="InterPro" id="IPR054701">
    <property type="entry name" value="DVU0298-like"/>
</dbReference>
<protein>
    <submittedName>
        <fullName evidence="1">PBS lyase</fullName>
    </submittedName>
</protein>
<dbReference type="NCBIfam" id="NF045662">
    <property type="entry name" value="DVU0298_fam"/>
    <property type="match status" value="1"/>
</dbReference>
<organism evidence="1 2">
    <name type="scientific">Caldimicrobium thiodismutans</name>
    <dbReference type="NCBI Taxonomy" id="1653476"/>
    <lineage>
        <taxon>Bacteria</taxon>
        <taxon>Pseudomonadati</taxon>
        <taxon>Thermodesulfobacteriota</taxon>
        <taxon>Thermodesulfobacteria</taxon>
        <taxon>Thermodesulfobacteriales</taxon>
        <taxon>Thermodesulfobacteriaceae</taxon>
        <taxon>Caldimicrobium</taxon>
    </lineage>
</organism>
<proteinExistence type="predicted"/>
<keyword evidence="2" id="KW-1185">Reference proteome</keyword>
<gene>
    <name evidence="1" type="ORF">THC_1785</name>
</gene>
<dbReference type="STRING" id="1653476.THC_1785"/>
<evidence type="ECO:0000313" key="1">
    <source>
        <dbReference type="EMBL" id="BAU24144.1"/>
    </source>
</evidence>
<dbReference type="KEGG" id="cthi:THC_1785"/>
<dbReference type="InterPro" id="IPR016024">
    <property type="entry name" value="ARM-type_fold"/>
</dbReference>
<dbReference type="OrthoDB" id="9774367at2"/>
<name>A0A0U5B7S2_9BACT</name>
<dbReference type="RefSeq" id="WP_068516391.1">
    <property type="nucleotide sequence ID" value="NZ_AP014945.1"/>
</dbReference>
<dbReference type="EMBL" id="AP014945">
    <property type="protein sequence ID" value="BAU24144.1"/>
    <property type="molecule type" value="Genomic_DNA"/>
</dbReference>
<dbReference type="AlphaFoldDB" id="A0A0U5B7S2"/>
<evidence type="ECO:0000313" key="2">
    <source>
        <dbReference type="Proteomes" id="UP000068196"/>
    </source>
</evidence>
<reference evidence="1 2" key="1">
    <citation type="journal article" date="2016" name="Int. J. Syst. Evol. Microbiol.">
        <title>Caldimicrobium thiodismutans sp. nov., a sulfur-disproportionating bacterium isolated from a hot spring, and emended description of the genus Caldimicrobium.</title>
        <authorList>
            <person name="Kojima H."/>
            <person name="Umezawa K."/>
            <person name="Fukui M."/>
        </authorList>
    </citation>
    <scope>NUCLEOTIDE SEQUENCE [LARGE SCALE GENOMIC DNA]</scope>
    <source>
        <strain evidence="1 2">TF1</strain>
    </source>
</reference>
<dbReference type="Proteomes" id="UP000068196">
    <property type="component" value="Chromosome"/>
</dbReference>
<reference evidence="2" key="2">
    <citation type="journal article" date="2016" name="Int. J. Syst. Evol. Microbiol.">
        <title>Caldimicrobium thiodismutans sp. nov., a sulfur-disproportionating bacterium isolated from a hot spring.</title>
        <authorList>
            <person name="Kojima H."/>
            <person name="Umezawa K."/>
            <person name="Fukui M."/>
        </authorList>
    </citation>
    <scope>NUCLEOTIDE SEQUENCE [LARGE SCALE GENOMIC DNA]</scope>
    <source>
        <strain evidence="2">TF1</strain>
    </source>
</reference>
<keyword evidence="1" id="KW-0456">Lyase</keyword>
<sequence>MKLKIPKPPLCPFCGRLIPKPTFLPIGFSDYEAGICECGAVYVADVTGFSRGAVFLEALLIACGGDLDLALDLIPEEDYQEIWLENYDPESHTLPPESHYEGRKIKGALCFIKLANDLEELKSRERAKALSKKEIETHWTLSPQFKKRLTRKEAENLLLENRKEELLAYSLSEPLNLQTIQKLLYHPEETMRKKASVSIGYISNYLSQRDPERVLDFLKRLLYASADSAASPWGAIEAVGEIIRETETRYIFFVKNLFGFLAYPEYETSVLYALMRMAEKNPFALKKGPYLRLLNIFKKAKPLAQALIIKIFTYLKGKELLSYKEHLQPEKVSLFDYDTLSFKEVYLKDLWKTYEKTATTKEHQNE</sequence>
<dbReference type="SUPFAM" id="SSF48371">
    <property type="entry name" value="ARM repeat"/>
    <property type="match status" value="1"/>
</dbReference>